<keyword evidence="1" id="KW-0812">Transmembrane</keyword>
<dbReference type="AlphaFoldDB" id="A0A224YPB9"/>
<feature type="transmembrane region" description="Helical" evidence="1">
    <location>
        <begin position="847"/>
        <end position="869"/>
    </location>
</feature>
<protein>
    <submittedName>
        <fullName evidence="4">Epithelial chloride channel protein-like</fullName>
    </submittedName>
</protein>
<dbReference type="NCBIfam" id="NF041940">
    <property type="entry name" value="choice_anch_X"/>
    <property type="match status" value="1"/>
</dbReference>
<dbReference type="Gene3D" id="3.40.50.410">
    <property type="entry name" value="von Willebrand factor, type A domain"/>
    <property type="match status" value="1"/>
</dbReference>
<name>A0A224YPB9_9ACAR</name>
<keyword evidence="2" id="KW-0732">Signal</keyword>
<feature type="domain" description="VWFA" evidence="3">
    <location>
        <begin position="311"/>
        <end position="481"/>
    </location>
</feature>
<dbReference type="SUPFAM" id="SSF53300">
    <property type="entry name" value="vWA-like"/>
    <property type="match status" value="1"/>
</dbReference>
<evidence type="ECO:0000259" key="3">
    <source>
        <dbReference type="PROSITE" id="PS50234"/>
    </source>
</evidence>
<dbReference type="InterPro" id="IPR013642">
    <property type="entry name" value="CLCA_N"/>
</dbReference>
<proteinExistence type="predicted"/>
<evidence type="ECO:0000256" key="1">
    <source>
        <dbReference type="SAM" id="Phobius"/>
    </source>
</evidence>
<dbReference type="GO" id="GO:0032991">
    <property type="term" value="C:protein-containing complex"/>
    <property type="evidence" value="ECO:0007669"/>
    <property type="project" value="UniProtKB-ARBA"/>
</dbReference>
<keyword evidence="1" id="KW-0472">Membrane</keyword>
<keyword evidence="1" id="KW-1133">Transmembrane helix</keyword>
<dbReference type="InterPro" id="IPR036465">
    <property type="entry name" value="vWFA_dom_sf"/>
</dbReference>
<evidence type="ECO:0000313" key="4">
    <source>
        <dbReference type="EMBL" id="MAA18775.1"/>
    </source>
</evidence>
<dbReference type="InterPro" id="IPR051266">
    <property type="entry name" value="CLCR"/>
</dbReference>
<organism evidence="4">
    <name type="scientific">Rhipicephalus zambeziensis</name>
    <dbReference type="NCBI Taxonomy" id="60191"/>
    <lineage>
        <taxon>Eukaryota</taxon>
        <taxon>Metazoa</taxon>
        <taxon>Ecdysozoa</taxon>
        <taxon>Arthropoda</taxon>
        <taxon>Chelicerata</taxon>
        <taxon>Arachnida</taxon>
        <taxon>Acari</taxon>
        <taxon>Parasitiformes</taxon>
        <taxon>Ixodida</taxon>
        <taxon>Ixodoidea</taxon>
        <taxon>Ixodidae</taxon>
        <taxon>Rhipicephalinae</taxon>
        <taxon>Rhipicephalus</taxon>
        <taxon>Rhipicephalus</taxon>
    </lineage>
</organism>
<dbReference type="EMBL" id="GFPF01007629">
    <property type="protein sequence ID" value="MAA18775.1"/>
    <property type="molecule type" value="Transcribed_RNA"/>
</dbReference>
<reference evidence="4" key="1">
    <citation type="journal article" date="2017" name="Parasit. Vectors">
        <title>Sialotranscriptomics of Rhipicephalus zambeziensis reveals intricate expression profiles of secretory proteins and suggests tight temporal transcriptional regulation during blood-feeding.</title>
        <authorList>
            <person name="de Castro M.H."/>
            <person name="de Klerk D."/>
            <person name="Pienaar R."/>
            <person name="Rees D.J.G."/>
            <person name="Mans B.J."/>
        </authorList>
    </citation>
    <scope>NUCLEOTIDE SEQUENCE</scope>
    <source>
        <tissue evidence="4">Salivary glands</tissue>
    </source>
</reference>
<feature type="chain" id="PRO_5013211480" evidence="2">
    <location>
        <begin position="33"/>
        <end position="906"/>
    </location>
</feature>
<dbReference type="Pfam" id="PF08434">
    <property type="entry name" value="CLCA"/>
    <property type="match status" value="1"/>
</dbReference>
<evidence type="ECO:0000256" key="2">
    <source>
        <dbReference type="SAM" id="SignalP"/>
    </source>
</evidence>
<dbReference type="PANTHER" id="PTHR10579:SF177">
    <property type="entry name" value="CALCIUM-ACTIVATED CHLORIDE CHANNEL REGULATOR 4-LIKE PROTEIN"/>
    <property type="match status" value="1"/>
</dbReference>
<dbReference type="SMART" id="SM00327">
    <property type="entry name" value="VWA"/>
    <property type="match status" value="1"/>
</dbReference>
<sequence length="906" mass="97469">MNLRCLRCDHKRFLGSPFVVLLLFLRWSSSGGAAIRLQDDGGYVDLVVAVHEALPVEPELVEQLKAVLSRSSAFLHRATRGLVHFRDVTIALPPHWPAAEHGDAPASLRANAPIRIVSSQEAPWPRTVQPRPCGEPGEYTLLPVDALRDPQADYLVVHEWAHLRYGVFDEFGFPKDPLYPAVYTRGRQTLSNRCSARILTSLQKEDGAPCGIIEGTLETSGCVNFEPVPELTDARSSIMFLPPLPTVDSFCNDSVDFAHNADAPSPQNALCDGRSTWSVISATDDMRRLSGPSPLQPTNFRVVRSGSRPGRLVLVMDVSASMAQGNRLAQLRQSVGRFLEDGAPDDSLELSMVVFNQRARVLEPLTKLNATVRRRLKETALPISVGGRTSMGAGIVAAVEVLQSGGVEGSAMLLITDGEENEPPFLSDVLPLLLQEKITLHALAVTADAQDSLDKAARDTGGRAFTTAGSDDVVSAIADVLASAAVEQLEEGTRPVTLFSEMANATAFHVALDDELGRATQFVSSSQHLEVVSPSGERLLGSYDANLQRSKLVLDRAWTGQWTVRLSKPARVSITSRPSRPGPVTLLRAFLGNGVLERAAVHVPPAVLHAELVRGARPLPGAHVMASVRTPRGVEVRLPLRDDGAGIDVVAGDGVYSAAFIAFDVAGRYAVHLRARGRRGNASFSRFSDAGSLWVGAVDGDLAYPPSTVRDLRVEGARRTGQGWLLTLAWTAPGDQMDQGTSAKFELFVANTASALRNFSRGSHKNKASVHRVTEAQLVGSSRLSPVPPAGHLHRVSLITTSQTSDPAAQELFFAVVAVSHSGLRSPFSNIAAAANVKSRHASFPPWLPVLLFSLLAVAAVLILAAAYLRVRRREVLRSDRSVAVFAASPGKAQLETACRRSLLPQ</sequence>
<dbReference type="PANTHER" id="PTHR10579">
    <property type="entry name" value="CALCIUM-ACTIVATED CHLORIDE CHANNEL REGULATOR"/>
    <property type="match status" value="1"/>
</dbReference>
<accession>A0A224YPB9</accession>
<feature type="signal peptide" evidence="2">
    <location>
        <begin position="1"/>
        <end position="32"/>
    </location>
</feature>
<dbReference type="Pfam" id="PF00092">
    <property type="entry name" value="VWA"/>
    <property type="match status" value="1"/>
</dbReference>
<dbReference type="CDD" id="cd00198">
    <property type="entry name" value="vWFA"/>
    <property type="match status" value="1"/>
</dbReference>
<dbReference type="InterPro" id="IPR002035">
    <property type="entry name" value="VWF_A"/>
</dbReference>
<dbReference type="PROSITE" id="PS50234">
    <property type="entry name" value="VWFA"/>
    <property type="match status" value="1"/>
</dbReference>